<protein>
    <recommendedName>
        <fullName evidence="1">DUF1985 domain-containing protein</fullName>
    </recommendedName>
</protein>
<dbReference type="PANTHER" id="PTHR48449">
    <property type="entry name" value="DUF1985 DOMAIN-CONTAINING PROTEIN"/>
    <property type="match status" value="1"/>
</dbReference>
<gene>
    <name evidence="2" type="ORF">Adt_07876</name>
</gene>
<dbReference type="InterPro" id="IPR015410">
    <property type="entry name" value="DUF1985"/>
</dbReference>
<evidence type="ECO:0000313" key="2">
    <source>
        <dbReference type="EMBL" id="KAL2534525.1"/>
    </source>
</evidence>
<dbReference type="EMBL" id="JBFOLK010000002">
    <property type="protein sequence ID" value="KAL2534525.1"/>
    <property type="molecule type" value="Genomic_DNA"/>
</dbReference>
<proteinExistence type="predicted"/>
<dbReference type="Pfam" id="PF09331">
    <property type="entry name" value="DUF1985"/>
    <property type="match status" value="1"/>
</dbReference>
<name>A0ABD1VB03_9LAMI</name>
<organism evidence="2 3">
    <name type="scientific">Abeliophyllum distichum</name>
    <dbReference type="NCBI Taxonomy" id="126358"/>
    <lineage>
        <taxon>Eukaryota</taxon>
        <taxon>Viridiplantae</taxon>
        <taxon>Streptophyta</taxon>
        <taxon>Embryophyta</taxon>
        <taxon>Tracheophyta</taxon>
        <taxon>Spermatophyta</taxon>
        <taxon>Magnoliopsida</taxon>
        <taxon>eudicotyledons</taxon>
        <taxon>Gunneridae</taxon>
        <taxon>Pentapetalae</taxon>
        <taxon>asterids</taxon>
        <taxon>lamiids</taxon>
        <taxon>Lamiales</taxon>
        <taxon>Oleaceae</taxon>
        <taxon>Forsythieae</taxon>
        <taxon>Abeliophyllum</taxon>
    </lineage>
</organism>
<keyword evidence="3" id="KW-1185">Reference proteome</keyword>
<sequence>MEFIIVTGLNTGNKEEVRPNIHRSKRLLNKYFCGKTIITLVELESAFDACTVMEDKYKLGLVYILETVLRCKHHKINTAVFCLDVVDDAEKFNSYPWGRRCFLDTVHAFKRLHMMKGSKSDRKYDVYKFLLAMQVWTYENIPGLADKWTIRKERTRIPMMLNWQATDIPTTKTVTAILDDPRLDVHTVLTPTPEEMENAYIQRFYISSRVPYPILNAYLVGEEVEDQEVDTETEVRDHLEVETGVRTDMETEIETGQLDIETEWVINGELVVETNGMTNGVVTELETGGLQLAVETEQVETKMETGGTGGYGNQ</sequence>
<dbReference type="Proteomes" id="UP001604336">
    <property type="component" value="Unassembled WGS sequence"/>
</dbReference>
<dbReference type="AlphaFoldDB" id="A0ABD1VB03"/>
<dbReference type="PANTHER" id="PTHR48449:SF1">
    <property type="entry name" value="DUF1985 DOMAIN-CONTAINING PROTEIN"/>
    <property type="match status" value="1"/>
</dbReference>
<comment type="caution">
    <text evidence="2">The sequence shown here is derived from an EMBL/GenBank/DDBJ whole genome shotgun (WGS) entry which is preliminary data.</text>
</comment>
<accession>A0ABD1VB03</accession>
<evidence type="ECO:0000313" key="3">
    <source>
        <dbReference type="Proteomes" id="UP001604336"/>
    </source>
</evidence>
<evidence type="ECO:0000259" key="1">
    <source>
        <dbReference type="Pfam" id="PF09331"/>
    </source>
</evidence>
<feature type="domain" description="DUF1985" evidence="1">
    <location>
        <begin position="2"/>
        <end position="106"/>
    </location>
</feature>
<reference evidence="3" key="1">
    <citation type="submission" date="2024-07" db="EMBL/GenBank/DDBJ databases">
        <title>Two chromosome-level genome assemblies of Korean endemic species Abeliophyllum distichum and Forsythia ovata (Oleaceae).</title>
        <authorList>
            <person name="Jang H."/>
        </authorList>
    </citation>
    <scope>NUCLEOTIDE SEQUENCE [LARGE SCALE GENOMIC DNA]</scope>
</reference>